<evidence type="ECO:0000256" key="5">
    <source>
        <dbReference type="ARBA" id="ARBA00022624"/>
    </source>
</evidence>
<dbReference type="SUPFAM" id="SSF51569">
    <property type="entry name" value="Aldolase"/>
    <property type="match status" value="1"/>
</dbReference>
<feature type="domain" description="Pyruvate carboxyltransferase" evidence="9">
    <location>
        <begin position="7"/>
        <end position="270"/>
    </location>
</feature>
<gene>
    <name evidence="10" type="ORF">UFOPK2162_00751</name>
</gene>
<dbReference type="NCBIfam" id="TIGR00977">
    <property type="entry name" value="citramal_synth"/>
    <property type="match status" value="1"/>
</dbReference>
<evidence type="ECO:0000313" key="10">
    <source>
        <dbReference type="EMBL" id="CAB4645729.1"/>
    </source>
</evidence>
<accession>A0A6J6KD46</accession>
<dbReference type="EC" id="2.3.3.21" evidence="8"/>
<keyword evidence="5" id="KW-0412">Isoleucine biosynthesis</keyword>
<dbReference type="InterPro" id="IPR013709">
    <property type="entry name" value="2-isopropylmalate_synth_dimer"/>
</dbReference>
<dbReference type="InterPro" id="IPR005675">
    <property type="entry name" value="Citramal_synthase"/>
</dbReference>
<dbReference type="Gene3D" id="3.20.20.70">
    <property type="entry name" value="Aldolase class I"/>
    <property type="match status" value="1"/>
</dbReference>
<evidence type="ECO:0000256" key="1">
    <source>
        <dbReference type="ARBA" id="ARBA00004743"/>
    </source>
</evidence>
<dbReference type="Pfam" id="PF22617">
    <property type="entry name" value="HCS_D2"/>
    <property type="match status" value="1"/>
</dbReference>
<keyword evidence="7" id="KW-0100">Branched-chain amino acid biosynthesis</keyword>
<dbReference type="Gene3D" id="1.10.238.260">
    <property type="match status" value="1"/>
</dbReference>
<evidence type="ECO:0000259" key="9">
    <source>
        <dbReference type="PROSITE" id="PS50991"/>
    </source>
</evidence>
<dbReference type="PANTHER" id="PTHR43538">
    <property type="entry name" value="ALPHA-IPM SYNTHASE/HOMOCITRATE SYNTHASE"/>
    <property type="match status" value="1"/>
</dbReference>
<dbReference type="Pfam" id="PF00682">
    <property type="entry name" value="HMGL-like"/>
    <property type="match status" value="1"/>
</dbReference>
<evidence type="ECO:0000256" key="8">
    <source>
        <dbReference type="ARBA" id="ARBA00034330"/>
    </source>
</evidence>
<dbReference type="PROSITE" id="PS50991">
    <property type="entry name" value="PYR_CT"/>
    <property type="match status" value="1"/>
</dbReference>
<keyword evidence="4" id="KW-0028">Amino-acid biosynthesis</keyword>
<dbReference type="InterPro" id="IPR054691">
    <property type="entry name" value="LeuA/HCS_post-cat"/>
</dbReference>
<dbReference type="PROSITE" id="PS00815">
    <property type="entry name" value="AIPM_HOMOCIT_SYNTH_1"/>
    <property type="match status" value="1"/>
</dbReference>
<dbReference type="Pfam" id="PF08502">
    <property type="entry name" value="LeuA_dimer"/>
    <property type="match status" value="1"/>
</dbReference>
<dbReference type="GO" id="GO:0003852">
    <property type="term" value="F:2-isopropylmalate synthase activity"/>
    <property type="evidence" value="ECO:0007669"/>
    <property type="project" value="InterPro"/>
</dbReference>
<comment type="similarity">
    <text evidence="2">Belongs to the alpha-IPM synthase/homocitrate synthase family.</text>
</comment>
<protein>
    <recommendedName>
        <fullName evidence="3">(R)-citramalate synthase</fullName>
        <ecNumber evidence="8">2.3.3.21</ecNumber>
    </recommendedName>
</protein>
<evidence type="ECO:0000256" key="2">
    <source>
        <dbReference type="ARBA" id="ARBA00006154"/>
    </source>
</evidence>
<dbReference type="UniPathway" id="UPA00047">
    <property type="reaction ID" value="UER00066"/>
</dbReference>
<dbReference type="PANTHER" id="PTHR43538:SF1">
    <property type="entry name" value="(R)-CITRAMALATE SYNTHASE"/>
    <property type="match status" value="1"/>
</dbReference>
<evidence type="ECO:0000256" key="3">
    <source>
        <dbReference type="ARBA" id="ARBA00022325"/>
    </source>
</evidence>
<dbReference type="InterPro" id="IPR000891">
    <property type="entry name" value="PYR_CT"/>
</dbReference>
<evidence type="ECO:0000256" key="6">
    <source>
        <dbReference type="ARBA" id="ARBA00022679"/>
    </source>
</evidence>
<dbReference type="InterPro" id="IPR036230">
    <property type="entry name" value="LeuA_allosteric_dom_sf"/>
</dbReference>
<evidence type="ECO:0000256" key="4">
    <source>
        <dbReference type="ARBA" id="ARBA00022605"/>
    </source>
</evidence>
<dbReference type="InterPro" id="IPR013785">
    <property type="entry name" value="Aldolase_TIM"/>
</dbReference>
<dbReference type="PROSITE" id="PS00816">
    <property type="entry name" value="AIPM_HOMOCIT_SYNTH_2"/>
    <property type="match status" value="1"/>
</dbReference>
<dbReference type="SMART" id="SM00917">
    <property type="entry name" value="LeuA_dimer"/>
    <property type="match status" value="1"/>
</dbReference>
<keyword evidence="6" id="KW-0808">Transferase</keyword>
<dbReference type="InterPro" id="IPR002034">
    <property type="entry name" value="AIPM/Hcit_synth_CS"/>
</dbReference>
<organism evidence="10">
    <name type="scientific">freshwater metagenome</name>
    <dbReference type="NCBI Taxonomy" id="449393"/>
    <lineage>
        <taxon>unclassified sequences</taxon>
        <taxon>metagenomes</taxon>
        <taxon>ecological metagenomes</taxon>
    </lineage>
</organism>
<proteinExistence type="inferred from homology"/>
<dbReference type="CDD" id="cd07941">
    <property type="entry name" value="DRE_TIM_LeuA3"/>
    <property type="match status" value="1"/>
</dbReference>
<dbReference type="GO" id="GO:0043714">
    <property type="term" value="F:(R)-citramalate synthase activity"/>
    <property type="evidence" value="ECO:0007669"/>
    <property type="project" value="UniProtKB-EC"/>
</dbReference>
<dbReference type="SUPFAM" id="SSF110921">
    <property type="entry name" value="2-isopropylmalate synthase LeuA, allosteric (dimerisation) domain"/>
    <property type="match status" value="1"/>
</dbReference>
<sequence length="528" mass="56834">MTIDDSFHIYDTTLRDGAQQEGLNLSVHDKLTIARHLDDLGVGFIEGGWPGANPKDTEFFALAKKELKLKNATFVAFGATRRPNVKAADDALLGALRDSGAPAVTLVAKAFDRHVDLALKTSLDENLEMIRDSVTHLRQEGQRVFLDAEHFFDGYRSNRAYALEVVRVAAEAGADVIALCDTNGGMLPDELSQVVHDVLQASSARIGIHCHNDTGCAIANSMAAIAAGATHVQGTLNGYGERTGNADLVSIIANLELKKDKPVLPANALREAFRISHAVAEVTNVSPSARQPYVGVSAFAHKAGLHASAIKVDPSLYQHEDPASVGNDMRMLVSDMAGRASIELKSQELGVDLGGDRELIGRVVERVKDMESRGFTFEAADASFELLLHEELTGKRPAFFTIDHWLTTTERSEGSIITKAEVTVTAQGKEITCTGSGNGPVNAFDRALRDGLNTLYPELSVLELTDYKVRILEGRLGTGAVTRVLVETSDGKGEWSTVGVHENVIAASAMALEDALTFGLLRQGRKPE</sequence>
<dbReference type="EMBL" id="CAEZVZ010000097">
    <property type="protein sequence ID" value="CAB4645729.1"/>
    <property type="molecule type" value="Genomic_DNA"/>
</dbReference>
<name>A0A6J6KD46_9ZZZZ</name>
<reference evidence="10" key="1">
    <citation type="submission" date="2020-05" db="EMBL/GenBank/DDBJ databases">
        <authorList>
            <person name="Chiriac C."/>
            <person name="Salcher M."/>
            <person name="Ghai R."/>
            <person name="Kavagutti S V."/>
        </authorList>
    </citation>
    <scope>NUCLEOTIDE SEQUENCE</scope>
</reference>
<dbReference type="Gene3D" id="3.30.160.270">
    <property type="match status" value="1"/>
</dbReference>
<comment type="pathway">
    <text evidence="1">Amino-acid biosynthesis; L-isoleucine biosynthesis; 2-oxobutanoate from pyruvate: step 1/3.</text>
</comment>
<dbReference type="GO" id="GO:0009097">
    <property type="term" value="P:isoleucine biosynthetic process"/>
    <property type="evidence" value="ECO:0007669"/>
    <property type="project" value="UniProtKB-UniPathway"/>
</dbReference>
<evidence type="ECO:0000256" key="7">
    <source>
        <dbReference type="ARBA" id="ARBA00023304"/>
    </source>
</evidence>
<dbReference type="GO" id="GO:0009098">
    <property type="term" value="P:L-leucine biosynthetic process"/>
    <property type="evidence" value="ECO:0007669"/>
    <property type="project" value="InterPro"/>
</dbReference>
<dbReference type="AlphaFoldDB" id="A0A6J6KD46"/>